<dbReference type="InterPro" id="IPR011712">
    <property type="entry name" value="Sig_transdc_His_kin_sub3_dim/P"/>
</dbReference>
<dbReference type="Gene3D" id="3.30.565.10">
    <property type="entry name" value="Histidine kinase-like ATPase, C-terminal domain"/>
    <property type="match status" value="1"/>
</dbReference>
<feature type="coiled-coil region" evidence="9">
    <location>
        <begin position="339"/>
        <end position="366"/>
    </location>
</feature>
<dbReference type="RefSeq" id="WP_206585067.1">
    <property type="nucleotide sequence ID" value="NZ_JAFKCU010000001.1"/>
</dbReference>
<dbReference type="Pfam" id="PF13424">
    <property type="entry name" value="TPR_12"/>
    <property type="match status" value="1"/>
</dbReference>
<dbReference type="Proteomes" id="UP000664480">
    <property type="component" value="Unassembled WGS sequence"/>
</dbReference>
<evidence type="ECO:0000256" key="4">
    <source>
        <dbReference type="ARBA" id="ARBA00022679"/>
    </source>
</evidence>
<dbReference type="Gene3D" id="1.25.40.10">
    <property type="entry name" value="Tetratricopeptide repeat domain"/>
    <property type="match status" value="2"/>
</dbReference>
<dbReference type="SUPFAM" id="SSF55874">
    <property type="entry name" value="ATPase domain of HSP90 chaperone/DNA topoisomerase II/histidine kinase"/>
    <property type="match status" value="1"/>
</dbReference>
<keyword evidence="7" id="KW-0067">ATP-binding</keyword>
<dbReference type="PANTHER" id="PTHR24421">
    <property type="entry name" value="NITRATE/NITRITE SENSOR PROTEIN NARX-RELATED"/>
    <property type="match status" value="1"/>
</dbReference>
<dbReference type="CDD" id="cd16917">
    <property type="entry name" value="HATPase_UhpB-NarQ-NarX-like"/>
    <property type="match status" value="1"/>
</dbReference>
<name>A0ABS3CFK1_9BACT</name>
<keyword evidence="9" id="KW-0175">Coiled coil</keyword>
<evidence type="ECO:0000256" key="1">
    <source>
        <dbReference type="ARBA" id="ARBA00000085"/>
    </source>
</evidence>
<protein>
    <recommendedName>
        <fullName evidence="2">histidine kinase</fullName>
        <ecNumber evidence="2">2.7.13.3</ecNumber>
    </recommendedName>
</protein>
<keyword evidence="10" id="KW-0812">Transmembrane</keyword>
<dbReference type="InterPro" id="IPR036890">
    <property type="entry name" value="HATPase_C_sf"/>
</dbReference>
<evidence type="ECO:0000259" key="12">
    <source>
        <dbReference type="Pfam" id="PF07730"/>
    </source>
</evidence>
<keyword evidence="10" id="KW-0472">Membrane</keyword>
<evidence type="ECO:0000256" key="8">
    <source>
        <dbReference type="ARBA" id="ARBA00023012"/>
    </source>
</evidence>
<evidence type="ECO:0000256" key="9">
    <source>
        <dbReference type="SAM" id="Coils"/>
    </source>
</evidence>
<feature type="domain" description="Histidine kinase/HSP90-like ATPase" evidence="11">
    <location>
        <begin position="540"/>
        <end position="619"/>
    </location>
</feature>
<reference evidence="13 14" key="1">
    <citation type="submission" date="2021-03" db="EMBL/GenBank/DDBJ databases">
        <title>novel species isolated from a fishpond in China.</title>
        <authorList>
            <person name="Lu H."/>
            <person name="Cai Z."/>
        </authorList>
    </citation>
    <scope>NUCLEOTIDE SEQUENCE [LARGE SCALE GENOMIC DNA]</scope>
    <source>
        <strain evidence="13 14">YJ13C</strain>
    </source>
</reference>
<comment type="catalytic activity">
    <reaction evidence="1">
        <text>ATP + protein L-histidine = ADP + protein N-phospho-L-histidine.</text>
        <dbReference type="EC" id="2.7.13.3"/>
    </reaction>
</comment>
<dbReference type="EMBL" id="JAFKCU010000001">
    <property type="protein sequence ID" value="MBN7814419.1"/>
    <property type="molecule type" value="Genomic_DNA"/>
</dbReference>
<dbReference type="SMART" id="SM00028">
    <property type="entry name" value="TPR"/>
    <property type="match status" value="4"/>
</dbReference>
<keyword evidence="10" id="KW-1133">Transmembrane helix</keyword>
<dbReference type="InterPro" id="IPR050482">
    <property type="entry name" value="Sensor_HK_TwoCompSys"/>
</dbReference>
<dbReference type="InterPro" id="IPR003594">
    <property type="entry name" value="HATPase_dom"/>
</dbReference>
<dbReference type="Pfam" id="PF07730">
    <property type="entry name" value="HisKA_3"/>
    <property type="match status" value="1"/>
</dbReference>
<evidence type="ECO:0000313" key="13">
    <source>
        <dbReference type="EMBL" id="MBN7814419.1"/>
    </source>
</evidence>
<keyword evidence="5" id="KW-0547">Nucleotide-binding</keyword>
<sequence>MTSRVLLAFVLFLVSNVVFSQDLRKRMGRSVYTPDSAEIIFEIEKQNLKTATDSGVYFYFVAEKYNVDRENEIATEYFKKTLDLVDPKSENQDLISLACIRLNRLSSVSGQFEKALMYSQRGLQNATAALDSNYMGYALLDISVVYHDMEEYERGVEYGKKAFELLSSYSKARPPFIAFALNAIGINFDDWNKPDSALFYHYKVLENIENLDSTRISFTFNNIANTLLKQGNYKEAEPWLRTAVKVNSRTYDDYSLAANYTNLATIAYKRKDFAEAEVMMDSAYKYVEHSESTEKKRDYLYEQFAFNKAKGDLNRAIDYLEQYVAVKDSIFKDERVKALGEMEAKYQVETKERELAESRASLAENELTIESRNNQLLLLLILILISLGVGFFIYYRLKIRNRHLQQEAKLQAIYSEQETQKRLHEQRDRISSDLHDNIGAQLTFIVSSLNNLKYGNLPQEKMAAKIDQISGFTVETVSELRDTIWAMNKDHISVEDLESRLLNLVAKAKESCPDINFNLEVSPDVDRKILLNSLEGVNYYRVVQEAINNALKHSQAKEISILFSQVNGKIKICVKDDGVGIKNQNAFGNGLGNMKNRAERIGRELSIDSPLGTGTEVCIF</sequence>
<evidence type="ECO:0000313" key="14">
    <source>
        <dbReference type="Proteomes" id="UP000664480"/>
    </source>
</evidence>
<comment type="caution">
    <text evidence="13">The sequence shown here is derived from an EMBL/GenBank/DDBJ whole genome shotgun (WGS) entry which is preliminary data.</text>
</comment>
<evidence type="ECO:0000256" key="3">
    <source>
        <dbReference type="ARBA" id="ARBA00022553"/>
    </source>
</evidence>
<gene>
    <name evidence="13" type="ORF">J0A69_03220</name>
</gene>
<accession>A0ABS3CFK1</accession>
<keyword evidence="14" id="KW-1185">Reference proteome</keyword>
<dbReference type="SUPFAM" id="SSF48452">
    <property type="entry name" value="TPR-like"/>
    <property type="match status" value="2"/>
</dbReference>
<dbReference type="Pfam" id="PF02518">
    <property type="entry name" value="HATPase_c"/>
    <property type="match status" value="1"/>
</dbReference>
<keyword evidence="6" id="KW-0418">Kinase</keyword>
<dbReference type="EC" id="2.7.13.3" evidence="2"/>
<feature type="domain" description="Signal transduction histidine kinase subgroup 3 dimerisation and phosphoacceptor" evidence="12">
    <location>
        <begin position="427"/>
        <end position="488"/>
    </location>
</feature>
<evidence type="ECO:0000256" key="6">
    <source>
        <dbReference type="ARBA" id="ARBA00022777"/>
    </source>
</evidence>
<keyword evidence="8" id="KW-0902">Two-component regulatory system</keyword>
<evidence type="ECO:0000256" key="5">
    <source>
        <dbReference type="ARBA" id="ARBA00022741"/>
    </source>
</evidence>
<evidence type="ECO:0000256" key="7">
    <source>
        <dbReference type="ARBA" id="ARBA00022840"/>
    </source>
</evidence>
<evidence type="ECO:0000256" key="2">
    <source>
        <dbReference type="ARBA" id="ARBA00012438"/>
    </source>
</evidence>
<dbReference type="InterPro" id="IPR011990">
    <property type="entry name" value="TPR-like_helical_dom_sf"/>
</dbReference>
<evidence type="ECO:0000259" key="11">
    <source>
        <dbReference type="Pfam" id="PF02518"/>
    </source>
</evidence>
<feature type="transmembrane region" description="Helical" evidence="10">
    <location>
        <begin position="376"/>
        <end position="395"/>
    </location>
</feature>
<dbReference type="InterPro" id="IPR019734">
    <property type="entry name" value="TPR_rpt"/>
</dbReference>
<keyword evidence="3" id="KW-0597">Phosphoprotein</keyword>
<proteinExistence type="predicted"/>
<organism evidence="13 14">
    <name type="scientific">Algoriphagus pacificus</name>
    <dbReference type="NCBI Taxonomy" id="2811234"/>
    <lineage>
        <taxon>Bacteria</taxon>
        <taxon>Pseudomonadati</taxon>
        <taxon>Bacteroidota</taxon>
        <taxon>Cytophagia</taxon>
        <taxon>Cytophagales</taxon>
        <taxon>Cyclobacteriaceae</taxon>
        <taxon>Algoriphagus</taxon>
    </lineage>
</organism>
<dbReference type="Gene3D" id="1.20.5.1930">
    <property type="match status" value="1"/>
</dbReference>
<keyword evidence="4" id="KW-0808">Transferase</keyword>
<evidence type="ECO:0000256" key="10">
    <source>
        <dbReference type="SAM" id="Phobius"/>
    </source>
</evidence>
<dbReference type="PANTHER" id="PTHR24421:SF10">
    <property type="entry name" value="NITRATE_NITRITE SENSOR PROTEIN NARQ"/>
    <property type="match status" value="1"/>
</dbReference>